<keyword evidence="5" id="KW-0444">Lipid biosynthesis</keyword>
<dbReference type="InterPro" id="IPR004463">
    <property type="entry name" value="UDP-acyl_GlcNac_deAcase"/>
</dbReference>
<gene>
    <name evidence="13" type="primary">lpxC</name>
    <name evidence="13" type="ORF">Pr1d_23070</name>
</gene>
<dbReference type="Pfam" id="PF03331">
    <property type="entry name" value="LpxC"/>
    <property type="match status" value="1"/>
</dbReference>
<dbReference type="GO" id="GO:0046872">
    <property type="term" value="F:metal ion binding"/>
    <property type="evidence" value="ECO:0007669"/>
    <property type="project" value="UniProtKB-KW"/>
</dbReference>
<evidence type="ECO:0000256" key="11">
    <source>
        <dbReference type="ARBA" id="ARBA00024535"/>
    </source>
</evidence>
<dbReference type="Proteomes" id="UP000323917">
    <property type="component" value="Chromosome"/>
</dbReference>
<evidence type="ECO:0000256" key="12">
    <source>
        <dbReference type="NCBIfam" id="TIGR00325"/>
    </source>
</evidence>
<comment type="catalytic activity">
    <reaction evidence="11">
        <text>a UDP-3-O-[(3R)-3-hydroxyacyl]-N-acetyl-alpha-D-glucosamine + H2O = a UDP-3-O-[(3R)-3-hydroxyacyl]-alpha-D-glucosamine + acetate</text>
        <dbReference type="Rhea" id="RHEA:67816"/>
        <dbReference type="ChEBI" id="CHEBI:15377"/>
        <dbReference type="ChEBI" id="CHEBI:30089"/>
        <dbReference type="ChEBI" id="CHEBI:137740"/>
        <dbReference type="ChEBI" id="CHEBI:173225"/>
        <dbReference type="EC" id="3.5.1.108"/>
    </reaction>
</comment>
<dbReference type="OrthoDB" id="9772788at2"/>
<dbReference type="GO" id="GO:0016020">
    <property type="term" value="C:membrane"/>
    <property type="evidence" value="ECO:0007669"/>
    <property type="project" value="GOC"/>
</dbReference>
<evidence type="ECO:0000256" key="8">
    <source>
        <dbReference type="ARBA" id="ARBA00022801"/>
    </source>
</evidence>
<dbReference type="InterPro" id="IPR020568">
    <property type="entry name" value="Ribosomal_Su5_D2-typ_SF"/>
</dbReference>
<dbReference type="InterPro" id="IPR015870">
    <property type="entry name" value="UDP-acyl_N-AcGlcN_deAcase_N"/>
</dbReference>
<evidence type="ECO:0000256" key="10">
    <source>
        <dbReference type="ARBA" id="ARBA00023098"/>
    </source>
</evidence>
<reference evidence="13 14" key="1">
    <citation type="submission" date="2019-08" db="EMBL/GenBank/DDBJ databases">
        <title>Deep-cultivation of Planctomycetes and their phenomic and genomic characterization uncovers novel biology.</title>
        <authorList>
            <person name="Wiegand S."/>
            <person name="Jogler M."/>
            <person name="Boedeker C."/>
            <person name="Pinto D."/>
            <person name="Vollmers J."/>
            <person name="Rivas-Marin E."/>
            <person name="Kohn T."/>
            <person name="Peeters S.H."/>
            <person name="Heuer A."/>
            <person name="Rast P."/>
            <person name="Oberbeckmann S."/>
            <person name="Bunk B."/>
            <person name="Jeske O."/>
            <person name="Meyerdierks A."/>
            <person name="Storesund J.E."/>
            <person name="Kallscheuer N."/>
            <person name="Luecker S."/>
            <person name="Lage O.M."/>
            <person name="Pohl T."/>
            <person name="Merkel B.J."/>
            <person name="Hornburger P."/>
            <person name="Mueller R.-W."/>
            <person name="Bruemmer F."/>
            <person name="Labrenz M."/>
            <person name="Spormann A.M."/>
            <person name="Op den Camp H."/>
            <person name="Overmann J."/>
            <person name="Amann R."/>
            <person name="Jetten M.S.M."/>
            <person name="Mascher T."/>
            <person name="Medema M.H."/>
            <person name="Devos D.P."/>
            <person name="Kaster A.-K."/>
            <person name="Ovreas L."/>
            <person name="Rohde M."/>
            <person name="Galperin M.Y."/>
            <person name="Jogler C."/>
        </authorList>
    </citation>
    <scope>NUCLEOTIDE SEQUENCE [LARGE SCALE GENOMIC DNA]</scope>
    <source>
        <strain evidence="13 14">Pr1d</strain>
    </source>
</reference>
<keyword evidence="8 13" id="KW-0378">Hydrolase</keyword>
<comment type="function">
    <text evidence="2">Catalyzes the hydrolysis of UDP-3-O-myristoyl-N-acetylglucosamine to form UDP-3-O-myristoylglucosamine and acetate, the committed step in lipid A biosynthesis.</text>
</comment>
<evidence type="ECO:0000313" key="13">
    <source>
        <dbReference type="EMBL" id="QEG35017.1"/>
    </source>
</evidence>
<keyword evidence="9" id="KW-0862">Zinc</keyword>
<keyword evidence="14" id="KW-1185">Reference proteome</keyword>
<evidence type="ECO:0000256" key="1">
    <source>
        <dbReference type="ARBA" id="ARBA00001947"/>
    </source>
</evidence>
<comment type="pathway">
    <text evidence="3">Glycolipid biosynthesis; lipid IV(A) biosynthesis; lipid IV(A) from (3R)-3-hydroxytetradecanoyl-[acyl-carrier-protein] and UDP-N-acetyl-alpha-D-glucosamine: step 2/6.</text>
</comment>
<comment type="cofactor">
    <cofactor evidence="1">
        <name>Zn(2+)</name>
        <dbReference type="ChEBI" id="CHEBI:29105"/>
    </cofactor>
</comment>
<dbReference type="EMBL" id="CP042913">
    <property type="protein sequence ID" value="QEG35017.1"/>
    <property type="molecule type" value="Genomic_DNA"/>
</dbReference>
<dbReference type="EC" id="3.5.1.108" evidence="4 12"/>
<dbReference type="SUPFAM" id="SSF54211">
    <property type="entry name" value="Ribosomal protein S5 domain 2-like"/>
    <property type="match status" value="2"/>
</dbReference>
<accession>A0A5B9Q7N5</accession>
<dbReference type="Gene3D" id="3.30.1700.10">
    <property type="entry name" value="lpxc deacetylase, domain 2"/>
    <property type="match status" value="1"/>
</dbReference>
<dbReference type="GO" id="GO:0009245">
    <property type="term" value="P:lipid A biosynthetic process"/>
    <property type="evidence" value="ECO:0007669"/>
    <property type="project" value="UniProtKB-UniRule"/>
</dbReference>
<proteinExistence type="predicted"/>
<dbReference type="PANTHER" id="PTHR33694:SF1">
    <property type="entry name" value="UDP-3-O-ACYL-N-ACETYLGLUCOSAMINE DEACETYLASE 1, MITOCHONDRIAL-RELATED"/>
    <property type="match status" value="1"/>
</dbReference>
<name>A0A5B9Q7N5_9BACT</name>
<dbReference type="KEGG" id="bgok:Pr1d_23070"/>
<evidence type="ECO:0000256" key="9">
    <source>
        <dbReference type="ARBA" id="ARBA00022833"/>
    </source>
</evidence>
<keyword evidence="7" id="KW-0479">Metal-binding</keyword>
<dbReference type="Gene3D" id="3.30.230.20">
    <property type="entry name" value="lpxc deacetylase, domain 1"/>
    <property type="match status" value="1"/>
</dbReference>
<evidence type="ECO:0000256" key="7">
    <source>
        <dbReference type="ARBA" id="ARBA00022723"/>
    </source>
</evidence>
<organism evidence="13 14">
    <name type="scientific">Bythopirellula goksoeyrii</name>
    <dbReference type="NCBI Taxonomy" id="1400387"/>
    <lineage>
        <taxon>Bacteria</taxon>
        <taxon>Pseudomonadati</taxon>
        <taxon>Planctomycetota</taxon>
        <taxon>Planctomycetia</taxon>
        <taxon>Pirellulales</taxon>
        <taxon>Lacipirellulaceae</taxon>
        <taxon>Bythopirellula</taxon>
    </lineage>
</organism>
<sequence length="290" mass="32013">MTPARLQRTICQPIAVFGFGYWSGNDVRVEFRPAPAGSGITFVRDDLGPHARVPAKAEYRIEVPRRTCLKKDNVQVDMVEHILAALAGMQIDNCEVGVDQCEMPGCDGSAMAFVAALETVGSTSQETAVQQLVVTQPMRLAEGDGWIEAKPSPEESYRVAFTLDYPQDSSIGFQQADLEVTPDRFFEEVASCRTFILKREADELLGRGYCKRVSTRDLLIFDEQGPVNNKLRFPNECARHKALDLIGDMALTGCEIVGSIAAYRSGHQLNAKFAQQLSARFDQSMLRATA</sequence>
<dbReference type="InterPro" id="IPR011334">
    <property type="entry name" value="UDP-acyl_GlcNac_deAcase_C"/>
</dbReference>
<evidence type="ECO:0000256" key="4">
    <source>
        <dbReference type="ARBA" id="ARBA00012745"/>
    </source>
</evidence>
<keyword evidence="10" id="KW-0443">Lipid metabolism</keyword>
<dbReference type="RefSeq" id="WP_148073581.1">
    <property type="nucleotide sequence ID" value="NZ_CP042913.1"/>
</dbReference>
<evidence type="ECO:0000256" key="2">
    <source>
        <dbReference type="ARBA" id="ARBA00002923"/>
    </source>
</evidence>
<dbReference type="AlphaFoldDB" id="A0A5B9Q7N5"/>
<evidence type="ECO:0000313" key="14">
    <source>
        <dbReference type="Proteomes" id="UP000323917"/>
    </source>
</evidence>
<evidence type="ECO:0000256" key="3">
    <source>
        <dbReference type="ARBA" id="ARBA00005002"/>
    </source>
</evidence>
<dbReference type="UniPathway" id="UPA00359">
    <property type="reaction ID" value="UER00478"/>
</dbReference>
<protein>
    <recommendedName>
        <fullName evidence="4 12">UDP-3-O-acyl-N-acetylglucosamine deacetylase</fullName>
        <ecNumber evidence="4 12">3.5.1.108</ecNumber>
    </recommendedName>
</protein>
<dbReference type="NCBIfam" id="TIGR00325">
    <property type="entry name" value="lpxC"/>
    <property type="match status" value="1"/>
</dbReference>
<dbReference type="GO" id="GO:0103117">
    <property type="term" value="F:UDP-3-O-acyl-N-acetylglucosamine deacetylase activity"/>
    <property type="evidence" value="ECO:0007669"/>
    <property type="project" value="UniProtKB-UniRule"/>
</dbReference>
<evidence type="ECO:0000256" key="6">
    <source>
        <dbReference type="ARBA" id="ARBA00022556"/>
    </source>
</evidence>
<keyword evidence="6" id="KW-0441">Lipid A biosynthesis</keyword>
<evidence type="ECO:0000256" key="5">
    <source>
        <dbReference type="ARBA" id="ARBA00022516"/>
    </source>
</evidence>
<dbReference type="PANTHER" id="PTHR33694">
    <property type="entry name" value="UDP-3-O-ACYL-N-ACETYLGLUCOSAMINE DEACETYLASE 1, MITOCHONDRIAL-RELATED"/>
    <property type="match status" value="1"/>
</dbReference>